<evidence type="ECO:0000256" key="8">
    <source>
        <dbReference type="RuleBase" id="RU363108"/>
    </source>
</evidence>
<evidence type="ECO:0000313" key="9">
    <source>
        <dbReference type="EMBL" id="MBC1172316.1"/>
    </source>
</evidence>
<keyword evidence="6 8" id="KW-0675">Receptor</keyword>
<dbReference type="AlphaFoldDB" id="A0A1B0GJJ4"/>
<dbReference type="GO" id="GO:0043025">
    <property type="term" value="C:neuronal cell body"/>
    <property type="evidence" value="ECO:0007669"/>
    <property type="project" value="TreeGrafter"/>
</dbReference>
<dbReference type="VEuPathDB" id="VectorBase:LLONM1_002275"/>
<dbReference type="EnsemblMetazoa" id="LLOJ006617-RA">
    <property type="protein sequence ID" value="LLOJ006617-PA"/>
    <property type="gene ID" value="LLOJ006617"/>
</dbReference>
<dbReference type="InterPro" id="IPR013604">
    <property type="entry name" value="7TM_chemorcpt"/>
</dbReference>
<dbReference type="VEuPathDB" id="VectorBase:LLOJ006617"/>
<comment type="subcellular location">
    <subcellularLocation>
        <location evidence="1 8">Cell membrane</location>
        <topology evidence="1 8">Multi-pass membrane protein</topology>
    </subcellularLocation>
</comment>
<dbReference type="GO" id="GO:0007165">
    <property type="term" value="P:signal transduction"/>
    <property type="evidence" value="ECO:0007669"/>
    <property type="project" value="UniProtKB-KW"/>
</dbReference>
<sequence>MVSFRSSLRVLFYFSRVCGLAPLAINFKNSLEEISQSRFGVIYSILMGITYGAFHVTSSLFNLDEKADSNIITNIINYYNRYSRLLLFWICIVNAIVNQKKIIRALQLIENVDRLFANDLGYRVSHIKFSRLVLLEIFVYLASTFALEWNNCLMYITGIGVYNNYCMSMCLIPLIVANADQILFINLIYLIKERLALGSKFFQERIRLTKQRKKDQDKLNGQLLKTINILYYFEHEMETTAAKVKMVQGKYSRGNIQTLSLGYSRLHEATQLINTAYGIPNVCSIFIRFVTLTTLAYSSCMRLLKLDNFDDDLDHNEHRAMSKVPGIVGWILLNIAEIVIFCYVCHRLREEGRYIGQHLQYYRVENSHQGDVEAAIDAFTRQLMHQHVEIAPCGFFTVDLTFVLALVATVTTYIMILIQFDISQKAQN</sequence>
<keyword evidence="11" id="KW-1185">Reference proteome</keyword>
<evidence type="ECO:0000256" key="6">
    <source>
        <dbReference type="ARBA" id="ARBA00023170"/>
    </source>
</evidence>
<evidence type="ECO:0000313" key="10">
    <source>
        <dbReference type="EnsemblMetazoa" id="LLOJ006617-PA"/>
    </source>
</evidence>
<reference evidence="9" key="2">
    <citation type="journal article" date="2020" name="BMC">
        <title>Leishmania infection induces a limited differential gene expression in the sand fly midgut.</title>
        <authorList>
            <person name="Coutinho-Abreu I.V."/>
            <person name="Serafim T.D."/>
            <person name="Meneses C."/>
            <person name="Kamhawi S."/>
            <person name="Oliveira F."/>
            <person name="Valenzuela J.G."/>
        </authorList>
    </citation>
    <scope>NUCLEOTIDE SEQUENCE</scope>
    <source>
        <strain evidence="9">Jacobina</strain>
        <tissue evidence="9">Midgut</tissue>
    </source>
</reference>
<reference evidence="11" key="1">
    <citation type="submission" date="2012-05" db="EMBL/GenBank/DDBJ databases">
        <title>Whole Genome Assembly of Lutzomyia longipalpis.</title>
        <authorList>
            <person name="Richards S."/>
            <person name="Qu C."/>
            <person name="Dillon R."/>
            <person name="Worley K."/>
            <person name="Scherer S."/>
            <person name="Batterton M."/>
            <person name="Taylor A."/>
            <person name="Hawes A."/>
            <person name="Hernandez B."/>
            <person name="Kovar C."/>
            <person name="Mandapat C."/>
            <person name="Pham C."/>
            <person name="Qu C."/>
            <person name="Jing C."/>
            <person name="Bess C."/>
            <person name="Bandaranaike D."/>
            <person name="Ngo D."/>
            <person name="Ongeri F."/>
            <person name="Arias F."/>
            <person name="Lara F."/>
            <person name="Weissenberger G."/>
            <person name="Kamau G."/>
            <person name="Han H."/>
            <person name="Shen H."/>
            <person name="Dinh H."/>
            <person name="Khalil I."/>
            <person name="Jones J."/>
            <person name="Shafer J."/>
            <person name="Jayaseelan J."/>
            <person name="Quiroz J."/>
            <person name="Blankenburg K."/>
            <person name="Nguyen L."/>
            <person name="Jackson L."/>
            <person name="Francisco L."/>
            <person name="Tang L.-Y."/>
            <person name="Pu L.-L."/>
            <person name="Perales L."/>
            <person name="Lorensuhewa L."/>
            <person name="Munidasa M."/>
            <person name="Coyle M."/>
            <person name="Taylor M."/>
            <person name="Puazo M."/>
            <person name="Firestine M."/>
            <person name="Scheel M."/>
            <person name="Javaid M."/>
            <person name="Wang M."/>
            <person name="Li M."/>
            <person name="Tabassum N."/>
            <person name="Saada N."/>
            <person name="Osuji N."/>
            <person name="Aqrawi P."/>
            <person name="Fu Q."/>
            <person name="Thornton R."/>
            <person name="Raj R."/>
            <person name="Goodspeed R."/>
            <person name="Mata R."/>
            <person name="Najjar R."/>
            <person name="Gubbala S."/>
            <person name="Lee S."/>
            <person name="Denson S."/>
            <person name="Patil S."/>
            <person name="Macmil S."/>
            <person name="Qi S."/>
            <person name="Matskevitch T."/>
            <person name="Palculict T."/>
            <person name="Mathew T."/>
            <person name="Vee V."/>
            <person name="Velamala V."/>
            <person name="Korchina V."/>
            <person name="Cai W."/>
            <person name="Liu W."/>
            <person name="Dai W."/>
            <person name="Zou X."/>
            <person name="Zhu Y."/>
            <person name="Zhang Y."/>
            <person name="Wu Y.-Q."/>
            <person name="Xin Y."/>
            <person name="Nazarath L."/>
            <person name="Kovar C."/>
            <person name="Han Y."/>
            <person name="Muzny D."/>
            <person name="Gibbs R."/>
        </authorList>
    </citation>
    <scope>NUCLEOTIDE SEQUENCE [LARGE SCALE GENOMIC DNA]</scope>
    <source>
        <strain evidence="11">Jacobina</strain>
    </source>
</reference>
<feature type="transmembrane region" description="Helical" evidence="8">
    <location>
        <begin position="324"/>
        <end position="345"/>
    </location>
</feature>
<evidence type="ECO:0000256" key="4">
    <source>
        <dbReference type="ARBA" id="ARBA00022989"/>
    </source>
</evidence>
<feature type="transmembrane region" description="Helical" evidence="8">
    <location>
        <begin position="81"/>
        <end position="97"/>
    </location>
</feature>
<evidence type="ECO:0000256" key="5">
    <source>
        <dbReference type="ARBA" id="ARBA00023136"/>
    </source>
</evidence>
<dbReference type="GO" id="GO:0005886">
    <property type="term" value="C:plasma membrane"/>
    <property type="evidence" value="ECO:0007669"/>
    <property type="project" value="UniProtKB-SubCell"/>
</dbReference>
<evidence type="ECO:0000256" key="3">
    <source>
        <dbReference type="ARBA" id="ARBA00022692"/>
    </source>
</evidence>
<feature type="transmembrane region" description="Helical" evidence="8">
    <location>
        <begin position="285"/>
        <end position="304"/>
    </location>
</feature>
<accession>A0A1B0GJJ4</accession>
<evidence type="ECO:0000256" key="1">
    <source>
        <dbReference type="ARBA" id="ARBA00004651"/>
    </source>
</evidence>
<feature type="transmembrane region" description="Helical" evidence="8">
    <location>
        <begin position="171"/>
        <end position="191"/>
    </location>
</feature>
<dbReference type="GO" id="GO:0050909">
    <property type="term" value="P:sensory perception of taste"/>
    <property type="evidence" value="ECO:0007669"/>
    <property type="project" value="InterPro"/>
</dbReference>
<evidence type="ECO:0000256" key="7">
    <source>
        <dbReference type="ARBA" id="ARBA00023224"/>
    </source>
</evidence>
<comment type="caution">
    <text evidence="8">Lacks conserved residue(s) required for the propagation of feature annotation.</text>
</comment>
<comment type="similarity">
    <text evidence="8">Belongs to the insect chemoreceptor superfamily. Gustatory receptor (GR) family.</text>
</comment>
<dbReference type="PANTHER" id="PTHR21143">
    <property type="entry name" value="INVERTEBRATE GUSTATORY RECEPTOR"/>
    <property type="match status" value="1"/>
</dbReference>
<dbReference type="PANTHER" id="PTHR21143:SF133">
    <property type="entry name" value="GUSTATORY AND PHEROMONE RECEPTOR 32A-RELATED"/>
    <property type="match status" value="1"/>
</dbReference>
<keyword evidence="7 8" id="KW-0807">Transducer</keyword>
<dbReference type="EMBL" id="GITU01003613">
    <property type="protein sequence ID" value="MBC1172316.1"/>
    <property type="molecule type" value="Transcribed_RNA"/>
</dbReference>
<keyword evidence="3 8" id="KW-0812">Transmembrane</keyword>
<dbReference type="GO" id="GO:0007635">
    <property type="term" value="P:chemosensory behavior"/>
    <property type="evidence" value="ECO:0007669"/>
    <property type="project" value="TreeGrafter"/>
</dbReference>
<dbReference type="GO" id="GO:0008049">
    <property type="term" value="P:male courtship behavior"/>
    <property type="evidence" value="ECO:0007669"/>
    <property type="project" value="TreeGrafter"/>
</dbReference>
<dbReference type="EMBL" id="AJWK01021849">
    <property type="status" value="NOT_ANNOTATED_CDS"/>
    <property type="molecule type" value="Genomic_DNA"/>
</dbReference>
<keyword evidence="4 8" id="KW-1133">Transmembrane helix</keyword>
<feature type="transmembrane region" description="Helical" evidence="8">
    <location>
        <begin position="6"/>
        <end position="27"/>
    </location>
</feature>
<feature type="transmembrane region" description="Helical" evidence="8">
    <location>
        <begin position="39"/>
        <end position="61"/>
    </location>
</feature>
<dbReference type="GO" id="GO:0030424">
    <property type="term" value="C:axon"/>
    <property type="evidence" value="ECO:0007669"/>
    <property type="project" value="TreeGrafter"/>
</dbReference>
<protein>
    <recommendedName>
        <fullName evidence="8">Gustatory receptor</fullName>
    </recommendedName>
</protein>
<feature type="transmembrane region" description="Helical" evidence="8">
    <location>
        <begin position="132"/>
        <end position="151"/>
    </location>
</feature>
<evidence type="ECO:0000256" key="2">
    <source>
        <dbReference type="ARBA" id="ARBA00022475"/>
    </source>
</evidence>
<evidence type="ECO:0000313" key="11">
    <source>
        <dbReference type="Proteomes" id="UP000092461"/>
    </source>
</evidence>
<feature type="transmembrane region" description="Helical" evidence="8">
    <location>
        <begin position="390"/>
        <end position="418"/>
    </location>
</feature>
<organism evidence="10 11">
    <name type="scientific">Lutzomyia longipalpis</name>
    <name type="common">Sand fly</name>
    <dbReference type="NCBI Taxonomy" id="7200"/>
    <lineage>
        <taxon>Eukaryota</taxon>
        <taxon>Metazoa</taxon>
        <taxon>Ecdysozoa</taxon>
        <taxon>Arthropoda</taxon>
        <taxon>Hexapoda</taxon>
        <taxon>Insecta</taxon>
        <taxon>Pterygota</taxon>
        <taxon>Neoptera</taxon>
        <taxon>Endopterygota</taxon>
        <taxon>Diptera</taxon>
        <taxon>Nematocera</taxon>
        <taxon>Psychodoidea</taxon>
        <taxon>Psychodidae</taxon>
        <taxon>Lutzomyia</taxon>
        <taxon>Lutzomyia</taxon>
    </lineage>
</organism>
<keyword evidence="5 8" id="KW-0472">Membrane</keyword>
<dbReference type="Pfam" id="PF08395">
    <property type="entry name" value="7tm_7"/>
    <property type="match status" value="1"/>
</dbReference>
<comment type="function">
    <text evidence="8">Gustatory receptor which mediates acceptance or avoidance behavior, depending on its substrates.</text>
</comment>
<keyword evidence="2 8" id="KW-1003">Cell membrane</keyword>
<reference evidence="10" key="3">
    <citation type="submission" date="2020-05" db="UniProtKB">
        <authorList>
            <consortium name="EnsemblMetazoa"/>
        </authorList>
    </citation>
    <scope>IDENTIFICATION</scope>
    <source>
        <strain evidence="10">Jacobina</strain>
    </source>
</reference>
<dbReference type="GO" id="GO:0030425">
    <property type="term" value="C:dendrite"/>
    <property type="evidence" value="ECO:0007669"/>
    <property type="project" value="TreeGrafter"/>
</dbReference>
<dbReference type="Proteomes" id="UP000092461">
    <property type="component" value="Unassembled WGS sequence"/>
</dbReference>
<proteinExistence type="inferred from homology"/>
<name>A0A1B0GJJ4_LUTLO</name>